<dbReference type="PANTHER" id="PTHR10724">
    <property type="entry name" value="30S RIBOSOMAL PROTEIN S1"/>
    <property type="match status" value="1"/>
</dbReference>
<evidence type="ECO:0000256" key="2">
    <source>
        <dbReference type="ARBA" id="ARBA00022737"/>
    </source>
</evidence>
<feature type="region of interest" description="Disordered" evidence="9">
    <location>
        <begin position="651"/>
        <end position="670"/>
    </location>
</feature>
<evidence type="ECO:0000259" key="10">
    <source>
        <dbReference type="PROSITE" id="PS50126"/>
    </source>
</evidence>
<evidence type="ECO:0000256" key="6">
    <source>
        <dbReference type="ARBA" id="ARBA00035293"/>
    </source>
</evidence>
<keyword evidence="12" id="KW-1185">Reference proteome</keyword>
<dbReference type="CDD" id="cd04465">
    <property type="entry name" value="S1_RPS1_repeat_ec2_hs2"/>
    <property type="match status" value="1"/>
</dbReference>
<dbReference type="PRINTS" id="PR00681">
    <property type="entry name" value="RIBOSOMALS1"/>
</dbReference>
<proteinExistence type="inferred from homology"/>
<evidence type="ECO:0000256" key="3">
    <source>
        <dbReference type="ARBA" id="ARBA00022884"/>
    </source>
</evidence>
<dbReference type="SUPFAM" id="SSF50249">
    <property type="entry name" value="Nucleic acid-binding proteins"/>
    <property type="match status" value="6"/>
</dbReference>
<keyword evidence="2" id="KW-0677">Repeat</keyword>
<dbReference type="GO" id="GO:0006412">
    <property type="term" value="P:translation"/>
    <property type="evidence" value="ECO:0007669"/>
    <property type="project" value="TreeGrafter"/>
</dbReference>
<dbReference type="InterPro" id="IPR003029">
    <property type="entry name" value="S1_domain"/>
</dbReference>
<evidence type="ECO:0000256" key="4">
    <source>
        <dbReference type="ARBA" id="ARBA00022980"/>
    </source>
</evidence>
<dbReference type="GO" id="GO:0003729">
    <property type="term" value="F:mRNA binding"/>
    <property type="evidence" value="ECO:0007669"/>
    <property type="project" value="TreeGrafter"/>
</dbReference>
<name>A0A1H1R525_MUCMA</name>
<reference evidence="11 12" key="1">
    <citation type="submission" date="2016-10" db="EMBL/GenBank/DDBJ databases">
        <authorList>
            <person name="de Groot N.N."/>
        </authorList>
    </citation>
    <scope>NUCLEOTIDE SEQUENCE [LARGE SCALE GENOMIC DNA]</scope>
    <source>
        <strain evidence="11 12">MP1X4</strain>
    </source>
</reference>
<feature type="domain" description="S1 motif" evidence="10">
    <location>
        <begin position="531"/>
        <end position="596"/>
    </location>
</feature>
<keyword evidence="4 11" id="KW-0689">Ribosomal protein</keyword>
<dbReference type="InterPro" id="IPR050437">
    <property type="entry name" value="Ribos_protein_bS1-like"/>
</dbReference>
<dbReference type="PANTHER" id="PTHR10724:SF7">
    <property type="entry name" value="SMALL RIBOSOMAL SUBUNIT PROTEIN BS1C"/>
    <property type="match status" value="1"/>
</dbReference>
<comment type="similarity">
    <text evidence="1">Belongs to the bacterial ribosomal protein bS1 family.</text>
</comment>
<evidence type="ECO:0000256" key="7">
    <source>
        <dbReference type="ARBA" id="ARBA00035517"/>
    </source>
</evidence>
<feature type="coiled-coil region" evidence="8">
    <location>
        <begin position="5"/>
        <end position="32"/>
    </location>
</feature>
<dbReference type="FunFam" id="2.40.50.140:FF:000011">
    <property type="entry name" value="30S ribosomal protein S1"/>
    <property type="match status" value="1"/>
</dbReference>
<keyword evidence="5" id="KW-0687">Ribonucleoprotein</keyword>
<keyword evidence="8" id="KW-0175">Coiled coil</keyword>
<dbReference type="CDD" id="cd05688">
    <property type="entry name" value="S1_RPS1_repeat_ec3"/>
    <property type="match status" value="1"/>
</dbReference>
<dbReference type="EMBL" id="LT629740">
    <property type="protein sequence ID" value="SDS30029.1"/>
    <property type="molecule type" value="Genomic_DNA"/>
</dbReference>
<dbReference type="Gene3D" id="2.40.50.140">
    <property type="entry name" value="Nucleic acid-binding proteins"/>
    <property type="match status" value="6"/>
</dbReference>
<sequence>MQSQLENWEKEKNYLMAKKQEAEKELKAKEAELGTVTAPTAEKETIESEADSISIEDIKSQIAITPDADFDWDADDKKFGNYSDTDREKLEKLYDGTFSSITKGEIITGTVVNVNSKDVVLNVGFKSDGLVSVSEFRDTPDLKIGDTVEVFVESQEDANGQLVLSRKRAKTQKSWERINSALDNDEIITGFVKSRTKGGLIVDIMGVEAFLPGSQIDIKPIRDYDVYVGKTMEFKVVKINHEFKNVVVSHKVLIEDDLENQKTEIVARLEKGQVLEGTVKNITDFGVFIDLGGVDGLLHITDISWGRIEHPREILALDQKINVVVLDFDDEKKRIALGLKQLTPHPWQSLDETIQIGSKVKGKIVTVADYGAFLEIIPGVEGLIHVSEMSWSQNLRNPQEFLKVGDEIEAQVLTLDRDERKMSLGIKQLTPDPWQNAAERYAVGTQHIATVKNMTNFGVFVELEDGIDGLIHISDLSWSKKVNHPNEFTKVGEKLDVVVLELDVENRKLSLGHKQLEENPWDTFETIFTIDSIHEGTVLKVTEKGAIVALPYGVEGFAPTKHLVKEDGKSLKAEETAEFKIIEFNKENKRIVISHSRIWEEARADARVQEFENRKKEAKSATNAVKKVKDSVEKSTLGDLSVLAQLKEQMEGAESKARKAKKSETEDEAQ</sequence>
<dbReference type="Proteomes" id="UP000199679">
    <property type="component" value="Chromosome I"/>
</dbReference>
<dbReference type="FunFam" id="2.40.50.140:FF:000051">
    <property type="entry name" value="RNA-binding transcriptional accessory protein"/>
    <property type="match status" value="1"/>
</dbReference>
<evidence type="ECO:0000256" key="8">
    <source>
        <dbReference type="SAM" id="Coils"/>
    </source>
</evidence>
<feature type="domain" description="S1 motif" evidence="10">
    <location>
        <begin position="104"/>
        <end position="167"/>
    </location>
</feature>
<evidence type="ECO:0000256" key="9">
    <source>
        <dbReference type="SAM" id="MobiDB-lite"/>
    </source>
</evidence>
<feature type="domain" description="S1 motif" evidence="10">
    <location>
        <begin position="185"/>
        <end position="251"/>
    </location>
</feature>
<dbReference type="AlphaFoldDB" id="A0A1H1R525"/>
<dbReference type="STRING" id="652787.SAMN05216490_0905"/>
<evidence type="ECO:0000256" key="1">
    <source>
        <dbReference type="ARBA" id="ARBA00006767"/>
    </source>
</evidence>
<keyword evidence="3" id="KW-0694">RNA-binding</keyword>
<organism evidence="11 12">
    <name type="scientific">Mucilaginibacter mallensis</name>
    <dbReference type="NCBI Taxonomy" id="652787"/>
    <lineage>
        <taxon>Bacteria</taxon>
        <taxon>Pseudomonadati</taxon>
        <taxon>Bacteroidota</taxon>
        <taxon>Sphingobacteriia</taxon>
        <taxon>Sphingobacteriales</taxon>
        <taxon>Sphingobacteriaceae</taxon>
        <taxon>Mucilaginibacter</taxon>
    </lineage>
</organism>
<dbReference type="FunFam" id="2.40.50.140:FF:000110">
    <property type="entry name" value="30S ribosomal protein S1"/>
    <property type="match status" value="1"/>
</dbReference>
<dbReference type="InterPro" id="IPR035104">
    <property type="entry name" value="Ribosomal_protein_S1-like"/>
</dbReference>
<gene>
    <name evidence="11" type="ORF">SAMN05216490_0905</name>
</gene>
<feature type="domain" description="S1 motif" evidence="10">
    <location>
        <begin position="272"/>
        <end position="340"/>
    </location>
</feature>
<dbReference type="CDD" id="cd05687">
    <property type="entry name" value="S1_RPS1_repeat_ec1_hs1"/>
    <property type="match status" value="1"/>
</dbReference>
<protein>
    <recommendedName>
        <fullName evidence="6">Small ribosomal subunit protein bS1</fullName>
    </recommendedName>
    <alternativeName>
        <fullName evidence="7">30S ribosomal protein S1</fullName>
    </alternativeName>
</protein>
<evidence type="ECO:0000256" key="5">
    <source>
        <dbReference type="ARBA" id="ARBA00023274"/>
    </source>
</evidence>
<dbReference type="SMART" id="SM00316">
    <property type="entry name" value="S1"/>
    <property type="match status" value="6"/>
</dbReference>
<feature type="domain" description="S1 motif" evidence="10">
    <location>
        <begin position="444"/>
        <end position="514"/>
    </location>
</feature>
<dbReference type="InterPro" id="IPR012340">
    <property type="entry name" value="NA-bd_OB-fold"/>
</dbReference>
<dbReference type="GO" id="GO:0022627">
    <property type="term" value="C:cytosolic small ribosomal subunit"/>
    <property type="evidence" value="ECO:0007669"/>
    <property type="project" value="TreeGrafter"/>
</dbReference>
<feature type="domain" description="S1 motif" evidence="10">
    <location>
        <begin position="357"/>
        <end position="427"/>
    </location>
</feature>
<accession>A0A1H1R525</accession>
<dbReference type="GO" id="GO:0003735">
    <property type="term" value="F:structural constituent of ribosome"/>
    <property type="evidence" value="ECO:0007669"/>
    <property type="project" value="TreeGrafter"/>
</dbReference>
<dbReference type="PROSITE" id="PS50126">
    <property type="entry name" value="S1"/>
    <property type="match status" value="6"/>
</dbReference>
<evidence type="ECO:0000313" key="11">
    <source>
        <dbReference type="EMBL" id="SDS30029.1"/>
    </source>
</evidence>
<dbReference type="NCBIfam" id="NF004952">
    <property type="entry name" value="PRK06299.1-2"/>
    <property type="match status" value="1"/>
</dbReference>
<dbReference type="Pfam" id="PF00575">
    <property type="entry name" value="S1"/>
    <property type="match status" value="6"/>
</dbReference>
<evidence type="ECO:0000313" key="12">
    <source>
        <dbReference type="Proteomes" id="UP000199679"/>
    </source>
</evidence>
<dbReference type="NCBIfam" id="NF004953">
    <property type="entry name" value="PRK06299.1-3"/>
    <property type="match status" value="1"/>
</dbReference>